<keyword evidence="9 12" id="KW-0407">Ion channel</keyword>
<comment type="similarity">
    <text evidence="10 12">Belongs to the fluoride channel Fluc/FEX (TC 1.A.43) family.</text>
</comment>
<comment type="subcellular location">
    <subcellularLocation>
        <location evidence="1 12">Cell membrane</location>
        <topology evidence="1 12">Multi-pass membrane protein</topology>
    </subcellularLocation>
</comment>
<organism evidence="13 14">
    <name type="scientific">Acidiphilium iwatense</name>
    <dbReference type="NCBI Taxonomy" id="768198"/>
    <lineage>
        <taxon>Bacteria</taxon>
        <taxon>Pseudomonadati</taxon>
        <taxon>Pseudomonadota</taxon>
        <taxon>Alphaproteobacteria</taxon>
        <taxon>Acetobacterales</taxon>
        <taxon>Acidocellaceae</taxon>
        <taxon>Acidiphilium</taxon>
    </lineage>
</organism>
<dbReference type="HAMAP" id="MF_00454">
    <property type="entry name" value="FluC"/>
    <property type="match status" value="1"/>
</dbReference>
<dbReference type="RefSeq" id="WP_235706004.1">
    <property type="nucleotide sequence ID" value="NZ_JAKGBZ010000071.1"/>
</dbReference>
<keyword evidence="7 12" id="KW-0406">Ion transport</keyword>
<comment type="function">
    <text evidence="12">Fluoride-specific ion channel. Important for reducing fluoride concentration in the cell, thus reducing its toxicity.</text>
</comment>
<evidence type="ECO:0000256" key="4">
    <source>
        <dbReference type="ARBA" id="ARBA00022692"/>
    </source>
</evidence>
<dbReference type="Proteomes" id="UP001521209">
    <property type="component" value="Unassembled WGS sequence"/>
</dbReference>
<comment type="caution">
    <text evidence="13">The sequence shown here is derived from an EMBL/GenBank/DDBJ whole genome shotgun (WGS) entry which is preliminary data.</text>
</comment>
<evidence type="ECO:0000256" key="11">
    <source>
        <dbReference type="ARBA" id="ARBA00035585"/>
    </source>
</evidence>
<dbReference type="EMBL" id="JAKGBZ010000071">
    <property type="protein sequence ID" value="MCF3948691.1"/>
    <property type="molecule type" value="Genomic_DNA"/>
</dbReference>
<name>A0ABS9E120_9PROT</name>
<feature type="binding site" evidence="12">
    <location>
        <position position="78"/>
    </location>
    <ligand>
        <name>Na(+)</name>
        <dbReference type="ChEBI" id="CHEBI:29101"/>
        <note>structural</note>
    </ligand>
</feature>
<feature type="transmembrane region" description="Helical" evidence="12">
    <location>
        <begin position="33"/>
        <end position="58"/>
    </location>
</feature>
<keyword evidence="6 12" id="KW-0915">Sodium</keyword>
<dbReference type="PANTHER" id="PTHR28259">
    <property type="entry name" value="FLUORIDE EXPORT PROTEIN 1-RELATED"/>
    <property type="match status" value="1"/>
</dbReference>
<evidence type="ECO:0000256" key="8">
    <source>
        <dbReference type="ARBA" id="ARBA00023136"/>
    </source>
</evidence>
<evidence type="ECO:0000256" key="9">
    <source>
        <dbReference type="ARBA" id="ARBA00023303"/>
    </source>
</evidence>
<evidence type="ECO:0000256" key="7">
    <source>
        <dbReference type="ARBA" id="ARBA00023065"/>
    </source>
</evidence>
<dbReference type="InterPro" id="IPR003691">
    <property type="entry name" value="FluC"/>
</dbReference>
<keyword evidence="3" id="KW-0997">Cell inner membrane</keyword>
<feature type="binding site" evidence="12">
    <location>
        <position position="81"/>
    </location>
    <ligand>
        <name>Na(+)</name>
        <dbReference type="ChEBI" id="CHEBI:29101"/>
        <note>structural</note>
    </ligand>
</feature>
<protein>
    <recommendedName>
        <fullName evidence="12">Fluoride-specific ion channel FluC</fullName>
    </recommendedName>
</protein>
<evidence type="ECO:0000256" key="12">
    <source>
        <dbReference type="HAMAP-Rule" id="MF_00454"/>
    </source>
</evidence>
<proteinExistence type="inferred from homology"/>
<keyword evidence="2 12" id="KW-1003">Cell membrane</keyword>
<evidence type="ECO:0000256" key="2">
    <source>
        <dbReference type="ARBA" id="ARBA00022475"/>
    </source>
</evidence>
<evidence type="ECO:0000256" key="6">
    <source>
        <dbReference type="ARBA" id="ARBA00023053"/>
    </source>
</evidence>
<evidence type="ECO:0000256" key="3">
    <source>
        <dbReference type="ARBA" id="ARBA00022519"/>
    </source>
</evidence>
<accession>A0ABS9E120</accession>
<feature type="transmembrane region" description="Helical" evidence="12">
    <location>
        <begin position="70"/>
        <end position="90"/>
    </location>
</feature>
<sequence>MLANYLWVAIGGALGSMARFGLATWVATLTGPIFPWGTLLINVLGSFVIGWFGTLTGADGHLMVSSEARIFVMIGICGGFTTFSSFSLQTLELVNEGELLPAIGYILGSVILCLVFVWIGFLLGRW</sequence>
<comment type="catalytic activity">
    <reaction evidence="11">
        <text>fluoride(in) = fluoride(out)</text>
        <dbReference type="Rhea" id="RHEA:76159"/>
        <dbReference type="ChEBI" id="CHEBI:17051"/>
    </reaction>
    <physiologicalReaction direction="left-to-right" evidence="11">
        <dbReference type="Rhea" id="RHEA:76160"/>
    </physiologicalReaction>
</comment>
<keyword evidence="12" id="KW-0479">Metal-binding</keyword>
<comment type="activity regulation">
    <text evidence="12">Na(+) is not transported, but it plays an essential structural role and its presence is essential for fluoride channel function.</text>
</comment>
<dbReference type="NCBIfam" id="TIGR00494">
    <property type="entry name" value="crcB"/>
    <property type="match status" value="1"/>
</dbReference>
<reference evidence="13 14" key="1">
    <citation type="submission" date="2022-01" db="EMBL/GenBank/DDBJ databases">
        <authorList>
            <person name="Won M."/>
            <person name="Kim S.-J."/>
            <person name="Kwon S.-W."/>
        </authorList>
    </citation>
    <scope>NUCLEOTIDE SEQUENCE [LARGE SCALE GENOMIC DNA]</scope>
    <source>
        <strain evidence="13 14">KCTC 23505</strain>
    </source>
</reference>
<evidence type="ECO:0000256" key="10">
    <source>
        <dbReference type="ARBA" id="ARBA00035120"/>
    </source>
</evidence>
<evidence type="ECO:0000313" key="14">
    <source>
        <dbReference type="Proteomes" id="UP001521209"/>
    </source>
</evidence>
<feature type="transmembrane region" description="Helical" evidence="12">
    <location>
        <begin position="102"/>
        <end position="123"/>
    </location>
</feature>
<evidence type="ECO:0000256" key="1">
    <source>
        <dbReference type="ARBA" id="ARBA00004651"/>
    </source>
</evidence>
<keyword evidence="8 12" id="KW-0472">Membrane</keyword>
<keyword evidence="12" id="KW-0813">Transport</keyword>
<keyword evidence="5 12" id="KW-1133">Transmembrane helix</keyword>
<keyword evidence="4 12" id="KW-0812">Transmembrane</keyword>
<dbReference type="NCBIfam" id="NF010802">
    <property type="entry name" value="PRK14206.1"/>
    <property type="match status" value="1"/>
</dbReference>
<gene>
    <name evidence="12 13" type="primary">crcB</name>
    <name evidence="12" type="synonym">fluC</name>
    <name evidence="13" type="ORF">L2A60_18710</name>
</gene>
<dbReference type="Pfam" id="PF02537">
    <property type="entry name" value="CRCB"/>
    <property type="match status" value="1"/>
</dbReference>
<evidence type="ECO:0000256" key="5">
    <source>
        <dbReference type="ARBA" id="ARBA00022989"/>
    </source>
</evidence>
<keyword evidence="14" id="KW-1185">Reference proteome</keyword>
<evidence type="ECO:0000313" key="13">
    <source>
        <dbReference type="EMBL" id="MCF3948691.1"/>
    </source>
</evidence>
<dbReference type="PANTHER" id="PTHR28259:SF1">
    <property type="entry name" value="FLUORIDE EXPORT PROTEIN 1-RELATED"/>
    <property type="match status" value="1"/>
</dbReference>